<dbReference type="EMBL" id="EU016602">
    <property type="protein sequence ID" value="ABZ07546.1"/>
    <property type="molecule type" value="Genomic_DNA"/>
</dbReference>
<evidence type="ECO:0000256" key="3">
    <source>
        <dbReference type="ARBA" id="ARBA00022598"/>
    </source>
</evidence>
<dbReference type="GO" id="GO:0006189">
    <property type="term" value="P:'de novo' IMP biosynthetic process"/>
    <property type="evidence" value="ECO:0007669"/>
    <property type="project" value="UniProtKB-UniPathway"/>
</dbReference>
<reference evidence="12" key="1">
    <citation type="journal article" date="2008" name="ISME J.">
        <title>Genomic patterns of recombination, clonal divergence and environment in marine microbial populations.</title>
        <authorList>
            <person name="Konstantinidis K.T."/>
            <person name="Delong E.F."/>
        </authorList>
    </citation>
    <scope>NUCLEOTIDE SEQUENCE</scope>
</reference>
<evidence type="ECO:0000259" key="11">
    <source>
        <dbReference type="PROSITE" id="PS50975"/>
    </source>
</evidence>
<dbReference type="Gene3D" id="3.30.1490.20">
    <property type="entry name" value="ATP-grasp fold, A domain"/>
    <property type="match status" value="1"/>
</dbReference>
<evidence type="ECO:0000256" key="7">
    <source>
        <dbReference type="ARBA" id="ARBA00038345"/>
    </source>
</evidence>
<dbReference type="GO" id="GO:0005524">
    <property type="term" value="F:ATP binding"/>
    <property type="evidence" value="ECO:0007669"/>
    <property type="project" value="UniProtKB-KW"/>
</dbReference>
<comment type="pathway">
    <text evidence="1">Purine metabolism; IMP biosynthesis via de novo pathway; N(1)-(5-phospho-D-ribosyl)glycinamide from 5-phospho-alpha-D-ribose 1-diphosphate: step 2/2.</text>
</comment>
<feature type="domain" description="ATP-grasp" evidence="11">
    <location>
        <begin position="154"/>
        <end position="361"/>
    </location>
</feature>
<dbReference type="Gene3D" id="3.40.50.20">
    <property type="match status" value="1"/>
</dbReference>
<evidence type="ECO:0000256" key="6">
    <source>
        <dbReference type="ARBA" id="ARBA00022840"/>
    </source>
</evidence>
<dbReference type="UniPathway" id="UPA00074">
    <property type="reaction ID" value="UER00125"/>
</dbReference>
<dbReference type="InterPro" id="IPR013815">
    <property type="entry name" value="ATP_grasp_subdomain_1"/>
</dbReference>
<dbReference type="NCBIfam" id="TIGR00877">
    <property type="entry name" value="purD"/>
    <property type="match status" value="1"/>
</dbReference>
<accession>B3T4N0</accession>
<evidence type="ECO:0000256" key="4">
    <source>
        <dbReference type="ARBA" id="ARBA00022741"/>
    </source>
</evidence>
<feature type="compositionally biased region" description="Basic residues" evidence="10">
    <location>
        <begin position="31"/>
        <end position="43"/>
    </location>
</feature>
<name>B3T4N0_9ZZZZ</name>
<dbReference type="InterPro" id="IPR020561">
    <property type="entry name" value="PRibGlycinamid_synth_ATP-grasp"/>
</dbReference>
<dbReference type="SUPFAM" id="SSF51246">
    <property type="entry name" value="Rudiment single hybrid motif"/>
    <property type="match status" value="1"/>
</dbReference>
<dbReference type="SMART" id="SM01209">
    <property type="entry name" value="GARS_A"/>
    <property type="match status" value="1"/>
</dbReference>
<dbReference type="PROSITE" id="PS00184">
    <property type="entry name" value="GARS"/>
    <property type="match status" value="1"/>
</dbReference>
<evidence type="ECO:0000256" key="10">
    <source>
        <dbReference type="SAM" id="MobiDB-lite"/>
    </source>
</evidence>
<feature type="region of interest" description="Disordered" evidence="10">
    <location>
        <begin position="1"/>
        <end position="43"/>
    </location>
</feature>
<keyword evidence="3" id="KW-0436">Ligase</keyword>
<dbReference type="GO" id="GO:0046872">
    <property type="term" value="F:metal ion binding"/>
    <property type="evidence" value="ECO:0007669"/>
    <property type="project" value="InterPro"/>
</dbReference>
<dbReference type="Gene3D" id="3.30.470.20">
    <property type="entry name" value="ATP-grasp fold, B domain"/>
    <property type="match status" value="1"/>
</dbReference>
<protein>
    <recommendedName>
        <fullName evidence="2">phosphoribosylamine--glycine ligase</fullName>
        <ecNumber evidence="2">6.3.4.13</ecNumber>
    </recommendedName>
    <alternativeName>
        <fullName evidence="8">Glycinamide ribonucleotide synthetase</fullName>
    </alternativeName>
    <alternativeName>
        <fullName evidence="9">Phosphoribosylglycinamide synthetase</fullName>
    </alternativeName>
</protein>
<dbReference type="SMART" id="SM01210">
    <property type="entry name" value="GARS_C"/>
    <property type="match status" value="1"/>
</dbReference>
<dbReference type="InterPro" id="IPR037123">
    <property type="entry name" value="PRibGlycinamide_synth_C_sf"/>
</dbReference>
<dbReference type="PANTHER" id="PTHR43472:SF1">
    <property type="entry name" value="PHOSPHORIBOSYLAMINE--GLYCINE LIGASE, CHLOROPLASTIC"/>
    <property type="match status" value="1"/>
</dbReference>
<dbReference type="InterPro" id="IPR011054">
    <property type="entry name" value="Rudment_hybrid_motif"/>
</dbReference>
<evidence type="ECO:0000256" key="2">
    <source>
        <dbReference type="ARBA" id="ARBA00013255"/>
    </source>
</evidence>
<dbReference type="InterPro" id="IPR011761">
    <property type="entry name" value="ATP-grasp"/>
</dbReference>
<evidence type="ECO:0000256" key="9">
    <source>
        <dbReference type="ARBA" id="ARBA00042864"/>
    </source>
</evidence>
<keyword evidence="6" id="KW-0067">ATP-binding</keyword>
<organism evidence="12">
    <name type="scientific">uncultured marine microorganism HF4000_ANIW137I15</name>
    <dbReference type="NCBI Taxonomy" id="455531"/>
    <lineage>
        <taxon>unclassified sequences</taxon>
        <taxon>environmental samples</taxon>
    </lineage>
</organism>
<dbReference type="InterPro" id="IPR016185">
    <property type="entry name" value="PreATP-grasp_dom_sf"/>
</dbReference>
<evidence type="ECO:0000256" key="1">
    <source>
        <dbReference type="ARBA" id="ARBA00005174"/>
    </source>
</evidence>
<dbReference type="InterPro" id="IPR020559">
    <property type="entry name" value="PRibGlycinamide_synth_CS"/>
</dbReference>
<dbReference type="Gene3D" id="3.90.600.10">
    <property type="entry name" value="Phosphoribosylglycinamide synthetase, C-terminal domain"/>
    <property type="match status" value="1"/>
</dbReference>
<sequence length="472" mass="50064">MRTGNKNSADRDGPHRRHRNPGICLGGPRRAGNRIGRRSGKGRPGRVMKVLLIGSGGREHALAWKIRRSSRVDGLFIAPGNAGTVLEGRNVDISAEDIESLLRFAEREDIDLTVAGPEGPLTGGVADRFESSGRRIFGPRRAAARIESSKTFSKALFDEAGIPSATHRSFSDSAEALEHVAALSEGPVVVKADGLAAGKGVIVCGSKREAEHAVQRFMDEGSLGDAGRTVVIEEKLSGPELSVFAFCEGPNIAYLASAQDHKPIGEGDTGPNTGGMGAYSPVPLCGDELIRDVLDRCHRPAAAALDAAGVPFQGMLYGGLMITDSGPRILEFNARFGDPETQPLMARMDEDIVPWLMDVAEGRLEDGKTVRLRPEAAVCVVMASSGYPGRYDKGKEITGLEAASEMDGIQVFHAGTASVGGRVTTAGGRVLGVTAKGKDLPAAIDRAYEAVAKVRWEGAYYRRDIGRKALIA</sequence>
<evidence type="ECO:0000256" key="5">
    <source>
        <dbReference type="ARBA" id="ARBA00022755"/>
    </source>
</evidence>
<dbReference type="FunFam" id="3.90.600.10:FF:000001">
    <property type="entry name" value="Trifunctional purine biosynthetic protein adenosine-3"/>
    <property type="match status" value="1"/>
</dbReference>
<dbReference type="PANTHER" id="PTHR43472">
    <property type="entry name" value="PHOSPHORIBOSYLAMINE--GLYCINE LIGASE"/>
    <property type="match status" value="1"/>
</dbReference>
<dbReference type="InterPro" id="IPR000115">
    <property type="entry name" value="PRibGlycinamide_synth"/>
</dbReference>
<dbReference type="InterPro" id="IPR020562">
    <property type="entry name" value="PRibGlycinamide_synth_N"/>
</dbReference>
<evidence type="ECO:0000256" key="8">
    <source>
        <dbReference type="ARBA" id="ARBA00042242"/>
    </source>
</evidence>
<dbReference type="GO" id="GO:0004637">
    <property type="term" value="F:phosphoribosylamine-glycine ligase activity"/>
    <property type="evidence" value="ECO:0007669"/>
    <property type="project" value="UniProtKB-EC"/>
</dbReference>
<gene>
    <name evidence="12" type="ORF">ALOHA_HF4000ANIW137I15ctg3g29</name>
</gene>
<dbReference type="Pfam" id="PF02844">
    <property type="entry name" value="GARS_N"/>
    <property type="match status" value="1"/>
</dbReference>
<dbReference type="EC" id="6.3.4.13" evidence="2"/>
<dbReference type="SUPFAM" id="SSF56059">
    <property type="entry name" value="Glutathione synthetase ATP-binding domain-like"/>
    <property type="match status" value="1"/>
</dbReference>
<dbReference type="SUPFAM" id="SSF52440">
    <property type="entry name" value="PreATP-grasp domain"/>
    <property type="match status" value="1"/>
</dbReference>
<dbReference type="GO" id="GO:0009113">
    <property type="term" value="P:purine nucleobase biosynthetic process"/>
    <property type="evidence" value="ECO:0007669"/>
    <property type="project" value="InterPro"/>
</dbReference>
<dbReference type="PROSITE" id="PS50975">
    <property type="entry name" value="ATP_GRASP"/>
    <property type="match status" value="1"/>
</dbReference>
<keyword evidence="4" id="KW-0547">Nucleotide-binding</keyword>
<comment type="similarity">
    <text evidence="7">Belongs to the GARS family.</text>
</comment>
<dbReference type="AlphaFoldDB" id="B3T4N0"/>
<proteinExistence type="inferred from homology"/>
<dbReference type="Pfam" id="PF01071">
    <property type="entry name" value="GARS_A"/>
    <property type="match status" value="1"/>
</dbReference>
<keyword evidence="5" id="KW-0658">Purine biosynthesis</keyword>
<dbReference type="InterPro" id="IPR020560">
    <property type="entry name" value="PRibGlycinamide_synth_C-dom"/>
</dbReference>
<dbReference type="HAMAP" id="MF_00138">
    <property type="entry name" value="GARS"/>
    <property type="match status" value="1"/>
</dbReference>
<dbReference type="Pfam" id="PF02843">
    <property type="entry name" value="GARS_C"/>
    <property type="match status" value="1"/>
</dbReference>
<evidence type="ECO:0000313" key="12">
    <source>
        <dbReference type="EMBL" id="ABZ07546.1"/>
    </source>
</evidence>